<proteinExistence type="inferred from homology"/>
<dbReference type="InterPro" id="IPR010076">
    <property type="entry name" value="BioH"/>
</dbReference>
<dbReference type="InterPro" id="IPR050266">
    <property type="entry name" value="AB_hydrolase_sf"/>
</dbReference>
<evidence type="ECO:0000256" key="3">
    <source>
        <dbReference type="ARBA" id="ARBA00022756"/>
    </source>
</evidence>
<feature type="binding site" evidence="5">
    <location>
        <position position="235"/>
    </location>
    <ligand>
        <name>substrate</name>
    </ligand>
</feature>
<dbReference type="GO" id="GO:0009102">
    <property type="term" value="P:biotin biosynthetic process"/>
    <property type="evidence" value="ECO:0007669"/>
    <property type="project" value="UniProtKB-UniRule"/>
</dbReference>
<feature type="binding site" evidence="5">
    <location>
        <begin position="143"/>
        <end position="147"/>
    </location>
    <ligand>
        <name>substrate</name>
    </ligand>
</feature>
<reference evidence="7 8" key="1">
    <citation type="journal article" date="2020" name="Microorganisms">
        <title>Osmotic Adaptation and Compatible Solute Biosynthesis of Phototrophic Bacteria as Revealed from Genome Analyses.</title>
        <authorList>
            <person name="Imhoff J.F."/>
            <person name="Rahn T."/>
            <person name="Kunzel S."/>
            <person name="Keller A."/>
            <person name="Neulinger S.C."/>
        </authorList>
    </citation>
    <scope>NUCLEOTIDE SEQUENCE [LARGE SCALE GENOMIC DNA]</scope>
    <source>
        <strain evidence="7 8">DSM 21303</strain>
    </source>
</reference>
<keyword evidence="1 5" id="KW-0719">Serine esterase</keyword>
<dbReference type="SUPFAM" id="SSF53474">
    <property type="entry name" value="alpha/beta-Hydrolases"/>
    <property type="match status" value="1"/>
</dbReference>
<keyword evidence="3 5" id="KW-0093">Biotin biosynthesis</keyword>
<comment type="function">
    <text evidence="5">The physiological role of BioH is to remove the methyl group introduced by BioC when the pimeloyl moiety is complete. It allows to synthesize pimeloyl-ACP via the fatty acid synthetic pathway through the hydrolysis of the ester bonds of pimeloyl-ACP esters.</text>
</comment>
<sequence>MPPRSAPAGDPLDLVLLHGWGMNAAVWDPLAALLAPHARIHSLDLPGHGTHPFAPQHRDLTAWADACLDAAPATALWLGWSLGGLVALCAALRAPARLEGLILLGATPRFTRAVDWTPAMPSETLAHFHTSLRTDPTTTIARFLALQLRGGAAERETLRALRREVAAWPQPDERALSLGLDLLREEDLRGRLPDIRCPSLWLFGTHDTLVPSVVAERVASLMPGTTSALIPGAAHAPHLSHPEETARQLGTFMSRIAHQTKPMPTQQTGE</sequence>
<name>A0A9X0WIY6_9GAMM</name>
<dbReference type="Gene3D" id="3.40.50.1820">
    <property type="entry name" value="alpha/beta hydrolase"/>
    <property type="match status" value="1"/>
</dbReference>
<dbReference type="Proteomes" id="UP001138802">
    <property type="component" value="Unassembled WGS sequence"/>
</dbReference>
<comment type="catalytic activity">
    <reaction evidence="5">
        <text>6-carboxyhexanoyl-[ACP] methyl ester + H2O = 6-carboxyhexanoyl-[ACP] + methanol + H(+)</text>
        <dbReference type="Rhea" id="RHEA:42700"/>
        <dbReference type="Rhea" id="RHEA-COMP:9955"/>
        <dbReference type="Rhea" id="RHEA-COMP:10186"/>
        <dbReference type="ChEBI" id="CHEBI:15377"/>
        <dbReference type="ChEBI" id="CHEBI:15378"/>
        <dbReference type="ChEBI" id="CHEBI:17790"/>
        <dbReference type="ChEBI" id="CHEBI:78846"/>
        <dbReference type="ChEBI" id="CHEBI:82735"/>
        <dbReference type="EC" id="3.1.1.85"/>
    </reaction>
</comment>
<comment type="subunit">
    <text evidence="5">Monomer.</text>
</comment>
<keyword evidence="2 5" id="KW-0963">Cytoplasm</keyword>
<dbReference type="HAMAP" id="MF_01260">
    <property type="entry name" value="Carboxylester"/>
    <property type="match status" value="1"/>
</dbReference>
<feature type="active site" evidence="5">
    <location>
        <position position="235"/>
    </location>
</feature>
<comment type="pathway">
    <text evidence="5">Cofactor biosynthesis; biotin biosynthesis.</text>
</comment>
<feature type="active site" description="Nucleophile" evidence="5">
    <location>
        <position position="81"/>
    </location>
</feature>
<comment type="similarity">
    <text evidence="5">Belongs to the AB hydrolase superfamily. Carboxylesterase BioH family.</text>
</comment>
<protein>
    <recommendedName>
        <fullName evidence="5">Pimeloyl-[acyl-carrier protein] methyl ester esterase</fullName>
        <ecNumber evidence="5">3.1.1.85</ecNumber>
    </recommendedName>
    <alternativeName>
        <fullName evidence="5">Biotin synthesis protein BioH</fullName>
    </alternativeName>
    <alternativeName>
        <fullName evidence="5">Carboxylesterase BioH</fullName>
    </alternativeName>
</protein>
<dbReference type="EMBL" id="NRSD01000012">
    <property type="protein sequence ID" value="MBK1645416.1"/>
    <property type="molecule type" value="Genomic_DNA"/>
</dbReference>
<dbReference type="GO" id="GO:0090499">
    <property type="term" value="F:pimelyl-[acyl-carrier protein] methyl ester esterase activity"/>
    <property type="evidence" value="ECO:0007669"/>
    <property type="project" value="UniProtKB-EC"/>
</dbReference>
<comment type="subcellular location">
    <subcellularLocation>
        <location evidence="5">Cytoplasm</location>
    </subcellularLocation>
</comment>
<feature type="domain" description="AB hydrolase-1" evidence="6">
    <location>
        <begin position="14"/>
        <end position="247"/>
    </location>
</feature>
<keyword evidence="8" id="KW-1185">Reference proteome</keyword>
<dbReference type="AlphaFoldDB" id="A0A9X0WIY6"/>
<feature type="binding site" evidence="5">
    <location>
        <begin position="81"/>
        <end position="82"/>
    </location>
    <ligand>
        <name>substrate</name>
    </ligand>
</feature>
<evidence type="ECO:0000256" key="2">
    <source>
        <dbReference type="ARBA" id="ARBA00022490"/>
    </source>
</evidence>
<feature type="active site" evidence="5">
    <location>
        <position position="207"/>
    </location>
</feature>
<keyword evidence="4 5" id="KW-0378">Hydrolase</keyword>
<evidence type="ECO:0000256" key="4">
    <source>
        <dbReference type="ARBA" id="ARBA00022801"/>
    </source>
</evidence>
<dbReference type="GO" id="GO:0016020">
    <property type="term" value="C:membrane"/>
    <property type="evidence" value="ECO:0007669"/>
    <property type="project" value="TreeGrafter"/>
</dbReference>
<evidence type="ECO:0000256" key="1">
    <source>
        <dbReference type="ARBA" id="ARBA00022487"/>
    </source>
</evidence>
<evidence type="ECO:0000313" key="7">
    <source>
        <dbReference type="EMBL" id="MBK1645416.1"/>
    </source>
</evidence>
<dbReference type="InterPro" id="IPR029058">
    <property type="entry name" value="AB_hydrolase_fold"/>
</dbReference>
<dbReference type="EC" id="3.1.1.85" evidence="5"/>
<dbReference type="GO" id="GO:0005737">
    <property type="term" value="C:cytoplasm"/>
    <property type="evidence" value="ECO:0007669"/>
    <property type="project" value="UniProtKB-SubCell"/>
</dbReference>
<dbReference type="Pfam" id="PF12697">
    <property type="entry name" value="Abhydrolase_6"/>
    <property type="match status" value="1"/>
</dbReference>
<accession>A0A9X0WIY6</accession>
<dbReference type="RefSeq" id="WP_200388221.1">
    <property type="nucleotide sequence ID" value="NZ_NRSD01000012.1"/>
</dbReference>
<organism evidence="7 8">
    <name type="scientific">Thiocapsa imhoffii</name>
    <dbReference type="NCBI Taxonomy" id="382777"/>
    <lineage>
        <taxon>Bacteria</taxon>
        <taxon>Pseudomonadati</taxon>
        <taxon>Pseudomonadota</taxon>
        <taxon>Gammaproteobacteria</taxon>
        <taxon>Chromatiales</taxon>
        <taxon>Chromatiaceae</taxon>
        <taxon>Thiocapsa</taxon>
    </lineage>
</organism>
<dbReference type="NCBIfam" id="TIGR01738">
    <property type="entry name" value="bioH"/>
    <property type="match status" value="1"/>
</dbReference>
<comment type="caution">
    <text evidence="7">The sequence shown here is derived from an EMBL/GenBank/DDBJ whole genome shotgun (WGS) entry which is preliminary data.</text>
</comment>
<dbReference type="InterPro" id="IPR000073">
    <property type="entry name" value="AB_hydrolase_1"/>
</dbReference>
<feature type="binding site" evidence="5">
    <location>
        <position position="20"/>
    </location>
    <ligand>
        <name>substrate</name>
    </ligand>
</feature>
<evidence type="ECO:0000259" key="6">
    <source>
        <dbReference type="Pfam" id="PF12697"/>
    </source>
</evidence>
<dbReference type="PANTHER" id="PTHR43798">
    <property type="entry name" value="MONOACYLGLYCEROL LIPASE"/>
    <property type="match status" value="1"/>
</dbReference>
<evidence type="ECO:0000256" key="5">
    <source>
        <dbReference type="HAMAP-Rule" id="MF_01260"/>
    </source>
</evidence>
<evidence type="ECO:0000313" key="8">
    <source>
        <dbReference type="Proteomes" id="UP001138802"/>
    </source>
</evidence>
<dbReference type="PANTHER" id="PTHR43798:SF31">
    <property type="entry name" value="AB HYDROLASE SUPERFAMILY PROTEIN YCLE"/>
    <property type="match status" value="1"/>
</dbReference>
<gene>
    <name evidence="5 7" type="primary">bioH</name>
    <name evidence="7" type="ORF">CKO25_12325</name>
</gene>